<sequence length="318" mass="33402">MLRLRILALAAIFMTVEAYKLQGCFEDLPSSFSFANEYVYQSSGECAKTCANYDFFALTEGNKCYCGSSASSLADEDTSDECTVPCVGYPQEICGGDDDAYTVYSMSDSFVLGSSGSSGSSSSSSSRTSSQSTSSSSRTSSSTSSTTDTTSSSSVATTSAASNSDESTSVQMYTSVVTHSGSDPVTSVVYVTSVSTPSAESSGNSGGGSNRGALIGGAVGGVVGALIIFSLAFFFTWRRIHNNKSDLSSSSTIDAIYDEAKKRNPKLATNPFEDPNQEYTDHQMNPVALGRRRLSEGSLADEADYSRKVLRVANPDDA</sequence>
<dbReference type="GeneID" id="8200373"/>
<feature type="compositionally biased region" description="Low complexity" evidence="7">
    <location>
        <begin position="115"/>
        <end position="164"/>
    </location>
</feature>
<evidence type="ECO:0000256" key="9">
    <source>
        <dbReference type="SAM" id="SignalP"/>
    </source>
</evidence>
<dbReference type="InParanoid" id="C4R585"/>
<protein>
    <submittedName>
        <fullName evidence="11">Sensor-transducer of the stress-activated PKC1-MPK1 kinase pathway</fullName>
    </submittedName>
</protein>
<dbReference type="PANTHER" id="PTHR24269:SF16">
    <property type="entry name" value="PROTEIN SLG1"/>
    <property type="match status" value="1"/>
</dbReference>
<dbReference type="InterPro" id="IPR002889">
    <property type="entry name" value="WSC_carb-bd"/>
</dbReference>
<dbReference type="EMBL" id="FN392321">
    <property type="protein sequence ID" value="CAY70721.1"/>
    <property type="molecule type" value="Genomic_DNA"/>
</dbReference>
<dbReference type="eggNOG" id="KOG4157">
    <property type="taxonomic scope" value="Eukaryota"/>
</dbReference>
<evidence type="ECO:0000256" key="3">
    <source>
        <dbReference type="ARBA" id="ARBA00022729"/>
    </source>
</evidence>
<evidence type="ECO:0000313" key="12">
    <source>
        <dbReference type="Proteomes" id="UP000000314"/>
    </source>
</evidence>
<evidence type="ECO:0000256" key="4">
    <source>
        <dbReference type="ARBA" id="ARBA00022989"/>
    </source>
</evidence>
<dbReference type="GO" id="GO:0005886">
    <property type="term" value="C:plasma membrane"/>
    <property type="evidence" value="ECO:0007669"/>
    <property type="project" value="TreeGrafter"/>
</dbReference>
<keyword evidence="4 8" id="KW-1133">Transmembrane helix</keyword>
<dbReference type="OrthoDB" id="5985073at2759"/>
<dbReference type="GO" id="GO:0016301">
    <property type="term" value="F:kinase activity"/>
    <property type="evidence" value="ECO:0007669"/>
    <property type="project" value="UniProtKB-KW"/>
</dbReference>
<gene>
    <name evidence="11" type="ordered locus">PAS_chr3_0673</name>
</gene>
<dbReference type="Proteomes" id="UP000000314">
    <property type="component" value="Chromosome 3"/>
</dbReference>
<dbReference type="HOGENOM" id="CLU_024893_0_1_1"/>
<feature type="signal peptide" evidence="9">
    <location>
        <begin position="1"/>
        <end position="18"/>
    </location>
</feature>
<proteinExistence type="predicted"/>
<evidence type="ECO:0000313" key="11">
    <source>
        <dbReference type="EMBL" id="CAY70721.1"/>
    </source>
</evidence>
<reference evidence="11 12" key="1">
    <citation type="journal article" date="2009" name="Nat. Biotechnol.">
        <title>Genome sequence of the recombinant protein production host Pichia pastoris.</title>
        <authorList>
            <person name="De Schutter K."/>
            <person name="Lin Y.C."/>
            <person name="Tiels P."/>
            <person name="Van Hecke A."/>
            <person name="Glinka S."/>
            <person name="Weber-Lehmann J."/>
            <person name="Rouze P."/>
            <person name="Van de Peer Y."/>
            <person name="Callewaert N."/>
        </authorList>
    </citation>
    <scope>NUCLEOTIDE SEQUENCE [LARGE SCALE GENOMIC DNA]</scope>
    <source>
        <strain evidence="12">GS115 / ATCC 20864</strain>
    </source>
</reference>
<organism evidence="11 12">
    <name type="scientific">Komagataella phaffii (strain GS115 / ATCC 20864)</name>
    <name type="common">Yeast</name>
    <name type="synonym">Pichia pastoris</name>
    <dbReference type="NCBI Taxonomy" id="644223"/>
    <lineage>
        <taxon>Eukaryota</taxon>
        <taxon>Fungi</taxon>
        <taxon>Dikarya</taxon>
        <taxon>Ascomycota</taxon>
        <taxon>Saccharomycotina</taxon>
        <taxon>Pichiomycetes</taxon>
        <taxon>Pichiales</taxon>
        <taxon>Pichiaceae</taxon>
        <taxon>Komagataella</taxon>
    </lineage>
</organism>
<feature type="region of interest" description="Disordered" evidence="7">
    <location>
        <begin position="115"/>
        <end position="169"/>
    </location>
</feature>
<comment type="subcellular location">
    <subcellularLocation>
        <location evidence="1">Membrane</location>
        <topology evidence="1">Single-pass membrane protein</topology>
    </subcellularLocation>
</comment>
<feature type="transmembrane region" description="Helical" evidence="8">
    <location>
        <begin position="213"/>
        <end position="235"/>
    </location>
</feature>
<evidence type="ECO:0000256" key="2">
    <source>
        <dbReference type="ARBA" id="ARBA00022692"/>
    </source>
</evidence>
<dbReference type="STRING" id="644223.C4R585"/>
<dbReference type="InterPro" id="IPR051836">
    <property type="entry name" value="Kremen_rcpt"/>
</dbReference>
<dbReference type="SMART" id="SM00321">
    <property type="entry name" value="WSC"/>
    <property type="match status" value="1"/>
</dbReference>
<evidence type="ECO:0000256" key="1">
    <source>
        <dbReference type="ARBA" id="ARBA00004167"/>
    </source>
</evidence>
<keyword evidence="6" id="KW-0325">Glycoprotein</keyword>
<name>C4R585_KOMPG</name>
<dbReference type="RefSeq" id="XP_002492900.1">
    <property type="nucleotide sequence ID" value="XM_002492855.1"/>
</dbReference>
<dbReference type="PROSITE" id="PS51212">
    <property type="entry name" value="WSC"/>
    <property type="match status" value="1"/>
</dbReference>
<dbReference type="PANTHER" id="PTHR24269">
    <property type="entry name" value="KREMEN PROTEIN"/>
    <property type="match status" value="1"/>
</dbReference>
<dbReference type="KEGG" id="ppa:PAS_chr3_0673"/>
<feature type="chain" id="PRO_5009950925" evidence="9">
    <location>
        <begin position="19"/>
        <end position="318"/>
    </location>
</feature>
<evidence type="ECO:0000256" key="8">
    <source>
        <dbReference type="SAM" id="Phobius"/>
    </source>
</evidence>
<evidence type="ECO:0000256" key="6">
    <source>
        <dbReference type="ARBA" id="ARBA00023180"/>
    </source>
</evidence>
<keyword evidence="11" id="KW-0808">Transferase</keyword>
<keyword evidence="3 9" id="KW-0732">Signal</keyword>
<feature type="domain" description="WSC" evidence="10">
    <location>
        <begin position="18"/>
        <end position="107"/>
    </location>
</feature>
<dbReference type="Pfam" id="PF01822">
    <property type="entry name" value="WSC"/>
    <property type="match status" value="1"/>
</dbReference>
<accession>C4R585</accession>
<keyword evidence="12" id="KW-1185">Reference proteome</keyword>
<evidence type="ECO:0000256" key="5">
    <source>
        <dbReference type="ARBA" id="ARBA00023136"/>
    </source>
</evidence>
<evidence type="ECO:0000256" key="7">
    <source>
        <dbReference type="SAM" id="MobiDB-lite"/>
    </source>
</evidence>
<keyword evidence="2 8" id="KW-0812">Transmembrane</keyword>
<keyword evidence="11" id="KW-0418">Kinase</keyword>
<dbReference type="OMA" id="MTSIGCF"/>
<evidence type="ECO:0000259" key="10">
    <source>
        <dbReference type="PROSITE" id="PS51212"/>
    </source>
</evidence>
<dbReference type="AlphaFoldDB" id="C4R585"/>
<keyword evidence="5 8" id="KW-0472">Membrane</keyword>